<gene>
    <name evidence="8" type="ORF">AB433_08185</name>
</gene>
<dbReference type="KEGG" id="cna:AB433_08185"/>
<accession>A0A0G3XM00</accession>
<dbReference type="PANTHER" id="PTHR30619">
    <property type="entry name" value="DNA INTERNALIZATION/COMPETENCE PROTEIN COMEC/REC2"/>
    <property type="match status" value="1"/>
</dbReference>
<evidence type="ECO:0000256" key="3">
    <source>
        <dbReference type="ARBA" id="ARBA00022692"/>
    </source>
</evidence>
<feature type="transmembrane region" description="Helical" evidence="6">
    <location>
        <begin position="532"/>
        <end position="553"/>
    </location>
</feature>
<dbReference type="PATRIC" id="fig|1348774.3.peg.1715"/>
<dbReference type="InterPro" id="IPR052159">
    <property type="entry name" value="Competence_DNA_uptake"/>
</dbReference>
<dbReference type="NCBIfam" id="TIGR00360">
    <property type="entry name" value="ComEC_N-term"/>
    <property type="match status" value="1"/>
</dbReference>
<evidence type="ECO:0000256" key="5">
    <source>
        <dbReference type="ARBA" id="ARBA00023136"/>
    </source>
</evidence>
<dbReference type="Proteomes" id="UP000035287">
    <property type="component" value="Chromosome"/>
</dbReference>
<dbReference type="EMBL" id="CP011770">
    <property type="protein sequence ID" value="AKM11659.1"/>
    <property type="molecule type" value="Genomic_DNA"/>
</dbReference>
<evidence type="ECO:0000313" key="8">
    <source>
        <dbReference type="EMBL" id="AKM11659.1"/>
    </source>
</evidence>
<dbReference type="Pfam" id="PF03772">
    <property type="entry name" value="Competence"/>
    <property type="match status" value="1"/>
</dbReference>
<dbReference type="STRING" id="1348774.AB433_08185"/>
<feature type="transmembrane region" description="Helical" evidence="6">
    <location>
        <begin position="77"/>
        <end position="95"/>
    </location>
</feature>
<feature type="transmembrane region" description="Helical" evidence="6">
    <location>
        <begin position="326"/>
        <end position="347"/>
    </location>
</feature>
<evidence type="ECO:0000313" key="9">
    <source>
        <dbReference type="Proteomes" id="UP000035287"/>
    </source>
</evidence>
<evidence type="ECO:0000259" key="7">
    <source>
        <dbReference type="Pfam" id="PF03772"/>
    </source>
</evidence>
<keyword evidence="9" id="KW-1185">Reference proteome</keyword>
<evidence type="ECO:0000256" key="4">
    <source>
        <dbReference type="ARBA" id="ARBA00022989"/>
    </source>
</evidence>
<feature type="transmembrane region" description="Helical" evidence="6">
    <location>
        <begin position="560"/>
        <end position="576"/>
    </location>
</feature>
<evidence type="ECO:0000256" key="2">
    <source>
        <dbReference type="ARBA" id="ARBA00022475"/>
    </source>
</evidence>
<evidence type="ECO:0000256" key="6">
    <source>
        <dbReference type="SAM" id="Phobius"/>
    </source>
</evidence>
<name>A0A0G3XM00_9SPHN</name>
<feature type="transmembrane region" description="Helical" evidence="6">
    <location>
        <begin position="439"/>
        <end position="461"/>
    </location>
</feature>
<feature type="transmembrane region" description="Helical" evidence="6">
    <location>
        <begin position="353"/>
        <end position="371"/>
    </location>
</feature>
<sequence>MADNAAVPVSGGGSGNLPAPSRLRQWGSFRNLSSPDLWLDRAEIALADRPFERMPWIAVAMLAGIGAWFALPSSSEWFIIIGLFGFLPGSSQLVLRRGDYPFLRNAVAALAIAFIAGMCIIWARSELVGTPALGRPLVKQAAFRILEREDDPARNRVRLVVLAQMSSDAPVRARISVPDRFDASQLVEGATAEARLRLVPPSRALVPGAYDYARRAWFDGIAATGSVLSQPEVLITGRDKAPRSVRDRLSGRVRERMAEAGAAPSAAAIAATLLAGDRTGMTSADAQAMRDAGLSHLLSISGLHVGAVIAIVWFCAMRTLALWPWLALRVPLPLVASAVGALAGVGYTILTGAALPTVRACLAALLILVALSLGRQALSLRIIALGAIAIMSFWPEAAIGPSFQMSFAAVVAIVALHTAKPVAAYREGAQRRSWLSRTARGFVLLFLTGLVIEIALTPLVLFHFHRAGLYGAVANLVAIPLTTLAIMPLLGVAMLAEAVGLAAPFWWLAAQAIGVLLSLAREVSAAPGSVGLAPLIPAWIVVMIAAGGFWMAIWSGRLRLWGLAPVAVGLIALLTFRPPDLLVSEDGRHVALAGNDGLYLLRPDGTFARDALAEVSGHDPEELAAVSHPLSDWPDARCDENFCGLAAQDGTTILIAKGFVRPEAKSLAAACAQSDIVIAENAWPDICRPRWLKLDGRELSRRGGAALDFKSRTVRYVRPVGDRHGW</sequence>
<keyword evidence="4 6" id="KW-1133">Transmembrane helix</keyword>
<feature type="transmembrane region" description="Helical" evidence="6">
    <location>
        <begin position="401"/>
        <end position="419"/>
    </location>
</feature>
<organism evidence="8 9">
    <name type="scientific">Croceicoccus naphthovorans</name>
    <dbReference type="NCBI Taxonomy" id="1348774"/>
    <lineage>
        <taxon>Bacteria</taxon>
        <taxon>Pseudomonadati</taxon>
        <taxon>Pseudomonadota</taxon>
        <taxon>Alphaproteobacteria</taxon>
        <taxon>Sphingomonadales</taxon>
        <taxon>Erythrobacteraceae</taxon>
        <taxon>Croceicoccus</taxon>
    </lineage>
</organism>
<dbReference type="PANTHER" id="PTHR30619:SF1">
    <property type="entry name" value="RECOMBINATION PROTEIN 2"/>
    <property type="match status" value="1"/>
</dbReference>
<feature type="domain" description="ComEC/Rec2-related protein" evidence="7">
    <location>
        <begin position="273"/>
        <end position="556"/>
    </location>
</feature>
<dbReference type="GO" id="GO:0005886">
    <property type="term" value="C:plasma membrane"/>
    <property type="evidence" value="ECO:0007669"/>
    <property type="project" value="UniProtKB-SubCell"/>
</dbReference>
<feature type="transmembrane region" description="Helical" evidence="6">
    <location>
        <begin position="467"/>
        <end position="491"/>
    </location>
</feature>
<feature type="transmembrane region" description="Helical" evidence="6">
    <location>
        <begin position="293"/>
        <end position="314"/>
    </location>
</feature>
<evidence type="ECO:0000256" key="1">
    <source>
        <dbReference type="ARBA" id="ARBA00004651"/>
    </source>
</evidence>
<keyword evidence="5 6" id="KW-0472">Membrane</keyword>
<comment type="subcellular location">
    <subcellularLocation>
        <location evidence="1">Cell membrane</location>
        <topology evidence="1">Multi-pass membrane protein</topology>
    </subcellularLocation>
</comment>
<protein>
    <recommendedName>
        <fullName evidence="7">ComEC/Rec2-related protein domain-containing protein</fullName>
    </recommendedName>
</protein>
<feature type="transmembrane region" description="Helical" evidence="6">
    <location>
        <begin position="378"/>
        <end position="395"/>
    </location>
</feature>
<keyword evidence="3 6" id="KW-0812">Transmembrane</keyword>
<feature type="transmembrane region" description="Helical" evidence="6">
    <location>
        <begin position="102"/>
        <end position="123"/>
    </location>
</feature>
<reference evidence="8 9" key="1">
    <citation type="submission" date="2015-06" db="EMBL/GenBank/DDBJ databases">
        <authorList>
            <person name="Zeng Y."/>
            <person name="Huang Y."/>
        </authorList>
    </citation>
    <scope>NUCLEOTIDE SEQUENCE [LARGE SCALE GENOMIC DNA]</scope>
    <source>
        <strain evidence="8 9">PQ-2</strain>
    </source>
</reference>
<feature type="transmembrane region" description="Helical" evidence="6">
    <location>
        <begin position="54"/>
        <end position="71"/>
    </location>
</feature>
<dbReference type="AlphaFoldDB" id="A0A0G3XM00"/>
<proteinExistence type="predicted"/>
<feature type="transmembrane region" description="Helical" evidence="6">
    <location>
        <begin position="498"/>
        <end position="520"/>
    </location>
</feature>
<dbReference type="InterPro" id="IPR004477">
    <property type="entry name" value="ComEC_N"/>
</dbReference>
<keyword evidence="2" id="KW-1003">Cell membrane</keyword>